<keyword evidence="11" id="KW-0547">Nucleotide-binding</keyword>
<evidence type="ECO:0000256" key="6">
    <source>
        <dbReference type="ARBA" id="ARBA00022606"/>
    </source>
</evidence>
<dbReference type="Pfam" id="PF13188">
    <property type="entry name" value="PAS_8"/>
    <property type="match status" value="1"/>
</dbReference>
<dbReference type="InterPro" id="IPR001610">
    <property type="entry name" value="PAC"/>
</dbReference>
<evidence type="ECO:0000256" key="4">
    <source>
        <dbReference type="ARBA" id="ARBA00022543"/>
    </source>
</evidence>
<dbReference type="InterPro" id="IPR036890">
    <property type="entry name" value="HATPase_C_sf"/>
</dbReference>
<keyword evidence="7" id="KW-0285">Flavoprotein</keyword>
<comment type="caution">
    <text evidence="19">The sequence shown here is derived from an EMBL/GenBank/DDBJ whole genome shotgun (WGS) entry which is preliminary data.</text>
</comment>
<evidence type="ECO:0000313" key="19">
    <source>
        <dbReference type="EMBL" id="RAZ72376.1"/>
    </source>
</evidence>
<evidence type="ECO:0000256" key="5">
    <source>
        <dbReference type="ARBA" id="ARBA00022553"/>
    </source>
</evidence>
<reference evidence="19 20" key="2">
    <citation type="submission" date="2018-07" db="EMBL/GenBank/DDBJ databases">
        <title>Diversity of Mesorhizobium strains in Brazil.</title>
        <authorList>
            <person name="Helene L.C.F."/>
            <person name="Dall'Agnol R."/>
            <person name="Delamuta J.R.M."/>
            <person name="Hungria M."/>
        </authorList>
    </citation>
    <scope>NUCLEOTIDE SEQUENCE [LARGE SCALE GENOMIC DNA]</scope>
    <source>
        <strain evidence="19 20">CNPSo 3140</strain>
    </source>
</reference>
<dbReference type="InterPro" id="IPR035965">
    <property type="entry name" value="PAS-like_dom_sf"/>
</dbReference>
<organism evidence="19 20">
    <name type="scientific">Mesorhizobium atlanticum</name>
    <dbReference type="NCBI Taxonomy" id="2233532"/>
    <lineage>
        <taxon>Bacteria</taxon>
        <taxon>Pseudomonadati</taxon>
        <taxon>Pseudomonadota</taxon>
        <taxon>Alphaproteobacteria</taxon>
        <taxon>Hyphomicrobiales</taxon>
        <taxon>Phyllobacteriaceae</taxon>
        <taxon>Mesorhizobium</taxon>
    </lineage>
</organism>
<reference evidence="20" key="1">
    <citation type="submission" date="2018-06" db="EMBL/GenBank/DDBJ databases">
        <authorList>
            <person name="Helene L.C."/>
            <person name="Dall'Agnol R."/>
            <person name="Delamuta J.R."/>
            <person name="Hungria M."/>
        </authorList>
    </citation>
    <scope>NUCLEOTIDE SEQUENCE [LARGE SCALE GENOMIC DNA]</scope>
    <source>
        <strain evidence="20">CNPSo 3140</strain>
    </source>
</reference>
<dbReference type="SMART" id="SM00086">
    <property type="entry name" value="PAC"/>
    <property type="match status" value="3"/>
</dbReference>
<comment type="catalytic activity">
    <reaction evidence="1">
        <text>ATP + protein L-histidine = ADP + protein N-phospho-L-histidine.</text>
        <dbReference type="EC" id="2.7.13.3"/>
    </reaction>
</comment>
<dbReference type="RefSeq" id="WP_112130780.1">
    <property type="nucleotide sequence ID" value="NZ_QMBQ01000011.1"/>
</dbReference>
<evidence type="ECO:0000259" key="17">
    <source>
        <dbReference type="PROSITE" id="PS50112"/>
    </source>
</evidence>
<dbReference type="InterPro" id="IPR003018">
    <property type="entry name" value="GAF"/>
</dbReference>
<dbReference type="SMART" id="SM00065">
    <property type="entry name" value="GAF"/>
    <property type="match status" value="1"/>
</dbReference>
<evidence type="ECO:0000256" key="2">
    <source>
        <dbReference type="ARBA" id="ARBA00012438"/>
    </source>
</evidence>
<keyword evidence="5" id="KW-0597">Phosphoprotein</keyword>
<keyword evidence="20" id="KW-1185">Reference proteome</keyword>
<keyword evidence="12" id="KW-0418">Kinase</keyword>
<dbReference type="PROSITE" id="PS50113">
    <property type="entry name" value="PAC"/>
    <property type="match status" value="3"/>
</dbReference>
<evidence type="ECO:0000256" key="16">
    <source>
        <dbReference type="ARBA" id="ARBA00023170"/>
    </source>
</evidence>
<evidence type="ECO:0000256" key="13">
    <source>
        <dbReference type="ARBA" id="ARBA00022840"/>
    </source>
</evidence>
<dbReference type="Gene3D" id="3.30.565.10">
    <property type="entry name" value="Histidine kinase-like ATPase, C-terminal domain"/>
    <property type="match status" value="1"/>
</dbReference>
<dbReference type="AlphaFoldDB" id="A0A330GI62"/>
<keyword evidence="10" id="KW-0677">Repeat</keyword>
<dbReference type="SMART" id="SM00091">
    <property type="entry name" value="PAS"/>
    <property type="match status" value="3"/>
</dbReference>
<evidence type="ECO:0000256" key="15">
    <source>
        <dbReference type="ARBA" id="ARBA00023026"/>
    </source>
</evidence>
<dbReference type="SUPFAM" id="SSF55785">
    <property type="entry name" value="PYP-like sensor domain (PAS domain)"/>
    <property type="match status" value="3"/>
</dbReference>
<feature type="domain" description="PAC" evidence="18">
    <location>
        <begin position="387"/>
        <end position="438"/>
    </location>
</feature>
<keyword evidence="15" id="KW-0843">Virulence</keyword>
<protein>
    <recommendedName>
        <fullName evidence="3">Blue-light-activated histidine kinase</fullName>
        <ecNumber evidence="2">2.7.13.3</ecNumber>
    </recommendedName>
</protein>
<feature type="domain" description="PAC" evidence="18">
    <location>
        <begin position="261"/>
        <end position="313"/>
    </location>
</feature>
<dbReference type="GO" id="GO:0004673">
    <property type="term" value="F:protein histidine kinase activity"/>
    <property type="evidence" value="ECO:0007669"/>
    <property type="project" value="UniProtKB-EC"/>
</dbReference>
<evidence type="ECO:0000256" key="10">
    <source>
        <dbReference type="ARBA" id="ARBA00022737"/>
    </source>
</evidence>
<keyword evidence="9" id="KW-0808">Transferase</keyword>
<keyword evidence="8" id="KW-0288">FMN</keyword>
<dbReference type="FunFam" id="3.30.450.20:FF:000099">
    <property type="entry name" value="Sensory box sensor histidine kinase"/>
    <property type="match status" value="1"/>
</dbReference>
<evidence type="ECO:0000256" key="3">
    <source>
        <dbReference type="ARBA" id="ARBA00021740"/>
    </source>
</evidence>
<dbReference type="Gene3D" id="3.30.450.40">
    <property type="match status" value="1"/>
</dbReference>
<dbReference type="InterPro" id="IPR013655">
    <property type="entry name" value="PAS_fold_3"/>
</dbReference>
<dbReference type="EMBL" id="QMBQ01000011">
    <property type="protein sequence ID" value="RAZ72376.1"/>
    <property type="molecule type" value="Genomic_DNA"/>
</dbReference>
<dbReference type="Gene3D" id="3.30.450.20">
    <property type="entry name" value="PAS domain"/>
    <property type="match status" value="3"/>
</dbReference>
<evidence type="ECO:0000256" key="11">
    <source>
        <dbReference type="ARBA" id="ARBA00022741"/>
    </source>
</evidence>
<dbReference type="NCBIfam" id="TIGR00229">
    <property type="entry name" value="sensory_box"/>
    <property type="match status" value="3"/>
</dbReference>
<dbReference type="GO" id="GO:0009881">
    <property type="term" value="F:photoreceptor activity"/>
    <property type="evidence" value="ECO:0007669"/>
    <property type="project" value="UniProtKB-KW"/>
</dbReference>
<dbReference type="GO" id="GO:0005524">
    <property type="term" value="F:ATP binding"/>
    <property type="evidence" value="ECO:0007669"/>
    <property type="project" value="UniProtKB-KW"/>
</dbReference>
<dbReference type="EC" id="2.7.13.3" evidence="2"/>
<dbReference type="InterPro" id="IPR029016">
    <property type="entry name" value="GAF-like_dom_sf"/>
</dbReference>
<dbReference type="InterPro" id="IPR011102">
    <property type="entry name" value="Sig_transdc_His_kinase_HWE"/>
</dbReference>
<evidence type="ECO:0000256" key="1">
    <source>
        <dbReference type="ARBA" id="ARBA00000085"/>
    </source>
</evidence>
<dbReference type="OrthoDB" id="341208at2"/>
<dbReference type="SUPFAM" id="SSF55781">
    <property type="entry name" value="GAF domain-like"/>
    <property type="match status" value="1"/>
</dbReference>
<dbReference type="PANTHER" id="PTHR41523">
    <property type="entry name" value="TWO-COMPONENT SYSTEM SENSOR PROTEIN"/>
    <property type="match status" value="1"/>
</dbReference>
<accession>A0A330GI62</accession>
<keyword evidence="16" id="KW-0675">Receptor</keyword>
<dbReference type="SMART" id="SM00911">
    <property type="entry name" value="HWE_HK"/>
    <property type="match status" value="1"/>
</dbReference>
<proteinExistence type="predicted"/>
<keyword evidence="13" id="KW-0067">ATP-binding</keyword>
<feature type="domain" description="PAS" evidence="17">
    <location>
        <begin position="188"/>
        <end position="258"/>
    </location>
</feature>
<feature type="domain" description="PAC" evidence="18">
    <location>
        <begin position="516"/>
        <end position="569"/>
    </location>
</feature>
<dbReference type="PROSITE" id="PS50112">
    <property type="entry name" value="PAS"/>
    <property type="match status" value="1"/>
</dbReference>
<dbReference type="Proteomes" id="UP000251956">
    <property type="component" value="Unassembled WGS sequence"/>
</dbReference>
<dbReference type="Gene3D" id="2.10.70.100">
    <property type="match status" value="1"/>
</dbReference>
<dbReference type="Pfam" id="PF07536">
    <property type="entry name" value="HWE_HK"/>
    <property type="match status" value="1"/>
</dbReference>
<dbReference type="InterPro" id="IPR000014">
    <property type="entry name" value="PAS"/>
</dbReference>
<evidence type="ECO:0000256" key="12">
    <source>
        <dbReference type="ARBA" id="ARBA00022777"/>
    </source>
</evidence>
<evidence type="ECO:0000256" key="14">
    <source>
        <dbReference type="ARBA" id="ARBA00022991"/>
    </source>
</evidence>
<keyword evidence="6" id="KW-0716">Sensory transduction</keyword>
<evidence type="ECO:0000256" key="8">
    <source>
        <dbReference type="ARBA" id="ARBA00022643"/>
    </source>
</evidence>
<evidence type="ECO:0000256" key="9">
    <source>
        <dbReference type="ARBA" id="ARBA00022679"/>
    </source>
</evidence>
<name>A0A330GI62_9HYPH</name>
<evidence type="ECO:0000313" key="20">
    <source>
        <dbReference type="Proteomes" id="UP000251956"/>
    </source>
</evidence>
<keyword evidence="4" id="KW-0600">Photoreceptor protein</keyword>
<dbReference type="Pfam" id="PF13185">
    <property type="entry name" value="GAF_2"/>
    <property type="match status" value="1"/>
</dbReference>
<sequence length="757" mass="85347">MQAAETDRTAVSQRPADSVTEIVFRLTDRLYRATSKDEVFEAALEAICEALGCTSASILQFDGEQVMRFVAWRGLSSGYRNAVDGHSPWKAGQRGASPIYVTDILQTEEPAWLKEVITKEGIRSLAFVPIEAHGQIVGKFMSYFGSPHSWNERENEIAVTIARQVGFAVERWRAEEARVVVERELRLSEERFRLMSEDAPVMIWTSDANGHCRHLNRLLREFWGVTESEISTFRWDETILPEDAPHVAATMAQALESRSPVGLKARYRKAGGGYRILQTEARPNYAPDGTFMGMIGVNLDITEKEDAERAMRESEARFRAMADAMPQLVWTADRLGRLDYWNTRISEYAEGSTNPQGDFDWTALIFPDDLAATKAVWEQALETGQPYQIAHRLLMRDGSARWHLSRATPISDRGEVQRWFGTATDIDDLRLAEERLKESLQRQLIAVEGAGLGVFEWDIRTDRTIWENRRMYDIFGVAPDEPSPGKDEFAQFYLHPDDAPLLEEALRKVDHQDPSYRMVARILRKSDRELRWLEVSGRFEFDGSGQPVRLIGVAADITERKQLEEHQQLLINELNHRVKNTLSVVQSLAKQTFKGGDPAAFTALDGRLKALGQVHNLLAERSWESASLAEVAERCISFQGADQLRVHMEGPEVQLTARQALTMAMVLHELNTNACKYGALSQMTGAVNLSWQSSSDQLIVTWAEEGGPPCLAPTKRGFGSVLIEQAARADLQAKVERDFRPEGLVCRISIPEQRVIS</sequence>
<evidence type="ECO:0000259" key="18">
    <source>
        <dbReference type="PROSITE" id="PS50113"/>
    </source>
</evidence>
<evidence type="ECO:0000256" key="7">
    <source>
        <dbReference type="ARBA" id="ARBA00022630"/>
    </source>
</evidence>
<dbReference type="Pfam" id="PF08447">
    <property type="entry name" value="PAS_3"/>
    <property type="match status" value="3"/>
</dbReference>
<dbReference type="CDD" id="cd00130">
    <property type="entry name" value="PAS"/>
    <property type="match status" value="3"/>
</dbReference>
<dbReference type="InterPro" id="IPR000700">
    <property type="entry name" value="PAS-assoc_C"/>
</dbReference>
<keyword evidence="14" id="KW-0157">Chromophore</keyword>
<gene>
    <name evidence="19" type="ORF">DPM35_28930</name>
</gene>
<dbReference type="PANTHER" id="PTHR41523:SF7">
    <property type="entry name" value="HISTIDINE KINASE"/>
    <property type="match status" value="1"/>
</dbReference>